<reference evidence="3 4" key="1">
    <citation type="journal article" date="2019" name="Int. J. Syst. Evol. Microbiol.">
        <title>Limnobaculum parvum gen. nov., sp. nov., isolated from a freshwater lake.</title>
        <authorList>
            <person name="Baek C."/>
            <person name="Shin S.K."/>
            <person name="Yi H."/>
        </authorList>
    </citation>
    <scope>NUCLEOTIDE SEQUENCE [LARGE SCALE GENOMIC DNA]</scope>
    <source>
        <strain evidence="3 4">HYN0051</strain>
    </source>
</reference>
<organism evidence="3 4">
    <name type="scientific">Limnobaculum parvum</name>
    <dbReference type="NCBI Taxonomy" id="2172103"/>
    <lineage>
        <taxon>Bacteria</taxon>
        <taxon>Pseudomonadati</taxon>
        <taxon>Pseudomonadota</taxon>
        <taxon>Gammaproteobacteria</taxon>
        <taxon>Enterobacterales</taxon>
        <taxon>Budviciaceae</taxon>
        <taxon>Limnobaculum</taxon>
    </lineage>
</organism>
<protein>
    <submittedName>
        <fullName evidence="3">DUF1090 domain-containing protein</fullName>
    </submittedName>
</protein>
<dbReference type="EMBL" id="CP029185">
    <property type="protein sequence ID" value="AWH87520.1"/>
    <property type="molecule type" value="Genomic_DNA"/>
</dbReference>
<dbReference type="Proteomes" id="UP000244908">
    <property type="component" value="Chromosome"/>
</dbReference>
<feature type="coiled-coil region" evidence="1">
    <location>
        <begin position="72"/>
        <end position="125"/>
    </location>
</feature>
<gene>
    <name evidence="3" type="ORF">HYN51_02435</name>
</gene>
<feature type="signal peptide" evidence="2">
    <location>
        <begin position="1"/>
        <end position="19"/>
    </location>
</feature>
<sequence>MFKKICLIVPLVISPAIFAAESNTGKDYCAIKEEKINQQIEYAKKDNNPNRLEGLERALSHVKAHCSNKDYVADTERKIADKARKVEECRQELAEAKATGKSDKISKKQKKLQEAEAELDEALNSL</sequence>
<dbReference type="RefSeq" id="WP_108899608.1">
    <property type="nucleotide sequence ID" value="NZ_CP029185.2"/>
</dbReference>
<dbReference type="KEGG" id="lpv:HYN51_02435"/>
<feature type="chain" id="PRO_5015852197" evidence="2">
    <location>
        <begin position="20"/>
        <end position="126"/>
    </location>
</feature>
<dbReference type="Pfam" id="PF06476">
    <property type="entry name" value="DUF1090"/>
    <property type="match status" value="1"/>
</dbReference>
<evidence type="ECO:0000313" key="3">
    <source>
        <dbReference type="EMBL" id="AWH87520.1"/>
    </source>
</evidence>
<dbReference type="InterPro" id="IPR009468">
    <property type="entry name" value="DUF1090"/>
</dbReference>
<dbReference type="OrthoDB" id="8689941at2"/>
<evidence type="ECO:0000256" key="2">
    <source>
        <dbReference type="SAM" id="SignalP"/>
    </source>
</evidence>
<evidence type="ECO:0000313" key="4">
    <source>
        <dbReference type="Proteomes" id="UP000244908"/>
    </source>
</evidence>
<dbReference type="AlphaFoldDB" id="A0A2Y9TVF3"/>
<keyword evidence="1" id="KW-0175">Coiled coil</keyword>
<keyword evidence="4" id="KW-1185">Reference proteome</keyword>
<keyword evidence="2" id="KW-0732">Signal</keyword>
<name>A0A2Y9TVF3_9GAMM</name>
<accession>A0A2Y9TVF3</accession>
<proteinExistence type="predicted"/>
<evidence type="ECO:0000256" key="1">
    <source>
        <dbReference type="SAM" id="Coils"/>
    </source>
</evidence>